<dbReference type="InterPro" id="IPR051531">
    <property type="entry name" value="N-acetyltransferase"/>
</dbReference>
<gene>
    <name evidence="5" type="ORF">HRV97_08320</name>
</gene>
<evidence type="ECO:0000256" key="3">
    <source>
        <dbReference type="ARBA" id="ARBA00038502"/>
    </source>
</evidence>
<protein>
    <submittedName>
        <fullName evidence="5">GNAT family N-acetyltransferase</fullName>
    </submittedName>
</protein>
<dbReference type="Pfam" id="PF13302">
    <property type="entry name" value="Acetyltransf_3"/>
    <property type="match status" value="1"/>
</dbReference>
<organism evidence="5 6">
    <name type="scientific">Sphingomonas hominis</name>
    <dbReference type="NCBI Taxonomy" id="2741495"/>
    <lineage>
        <taxon>Bacteria</taxon>
        <taxon>Pseudomonadati</taxon>
        <taxon>Pseudomonadota</taxon>
        <taxon>Alphaproteobacteria</taxon>
        <taxon>Sphingomonadales</taxon>
        <taxon>Sphingomonadaceae</taxon>
        <taxon>Sphingomonas</taxon>
    </lineage>
</organism>
<comment type="caution">
    <text evidence="5">The sequence shown here is derived from an EMBL/GenBank/DDBJ whole genome shotgun (WGS) entry which is preliminary data.</text>
</comment>
<dbReference type="InterPro" id="IPR016181">
    <property type="entry name" value="Acyl_CoA_acyltransferase"/>
</dbReference>
<name>A0ABX2JFS6_9SPHN</name>
<sequence length="172" mass="18778">MTLRPGWPEDAPALSEAIGHEPVVRNLARAPWPYTLGDAEHFLLLPRTPHQPRFQIMTRGENRLIGGIELIALGAGVHELGYWLTPTTWGQGFATEAGRAVIDIARHALGGERLVARYMIDNPASGRVLRRLGFAETSRGRLFSVARNAEVECVELALDLAEPCAPPMPIAA</sequence>
<dbReference type="EMBL" id="JABULH010000002">
    <property type="protein sequence ID" value="NTS65167.1"/>
    <property type="molecule type" value="Genomic_DNA"/>
</dbReference>
<evidence type="ECO:0000313" key="5">
    <source>
        <dbReference type="EMBL" id="NTS65167.1"/>
    </source>
</evidence>
<evidence type="ECO:0000259" key="4">
    <source>
        <dbReference type="PROSITE" id="PS51186"/>
    </source>
</evidence>
<dbReference type="SUPFAM" id="SSF55729">
    <property type="entry name" value="Acyl-CoA N-acyltransferases (Nat)"/>
    <property type="match status" value="1"/>
</dbReference>
<evidence type="ECO:0000256" key="1">
    <source>
        <dbReference type="ARBA" id="ARBA00022679"/>
    </source>
</evidence>
<keyword evidence="6" id="KW-1185">Reference proteome</keyword>
<dbReference type="PANTHER" id="PTHR43792">
    <property type="entry name" value="GNAT FAMILY, PUTATIVE (AFU_ORTHOLOGUE AFUA_3G00765)-RELATED-RELATED"/>
    <property type="match status" value="1"/>
</dbReference>
<dbReference type="Proteomes" id="UP000621447">
    <property type="component" value="Unassembled WGS sequence"/>
</dbReference>
<keyword evidence="2" id="KW-0012">Acyltransferase</keyword>
<feature type="domain" description="N-acetyltransferase" evidence="4">
    <location>
        <begin position="1"/>
        <end position="161"/>
    </location>
</feature>
<dbReference type="InterPro" id="IPR000182">
    <property type="entry name" value="GNAT_dom"/>
</dbReference>
<comment type="similarity">
    <text evidence="3">Belongs to the acetyltransferase family. RimJ subfamily.</text>
</comment>
<keyword evidence="1" id="KW-0808">Transferase</keyword>
<reference evidence="5 6" key="1">
    <citation type="submission" date="2020-06" db="EMBL/GenBank/DDBJ databases">
        <title>Sphingomonas hominis sp. nov., a member of the Sphingomonas, isolated from the hair of a 22-year-old girl.</title>
        <authorList>
            <person name="Zhang D.-F."/>
            <person name="Cui X.-W."/>
        </authorList>
    </citation>
    <scope>NUCLEOTIDE SEQUENCE [LARGE SCALE GENOMIC DNA]</scope>
    <source>
        <strain evidence="5 6">HHU CXW</strain>
    </source>
</reference>
<accession>A0ABX2JFS6</accession>
<evidence type="ECO:0000256" key="2">
    <source>
        <dbReference type="ARBA" id="ARBA00023315"/>
    </source>
</evidence>
<proteinExistence type="inferred from homology"/>
<evidence type="ECO:0000313" key="6">
    <source>
        <dbReference type="Proteomes" id="UP000621447"/>
    </source>
</evidence>
<dbReference type="Gene3D" id="3.40.630.30">
    <property type="match status" value="1"/>
</dbReference>
<dbReference type="PROSITE" id="PS51186">
    <property type="entry name" value="GNAT"/>
    <property type="match status" value="1"/>
</dbReference>
<dbReference type="PANTHER" id="PTHR43792:SF8">
    <property type="entry name" value="[RIBOSOMAL PROTEIN US5]-ALANINE N-ACETYLTRANSFERASE"/>
    <property type="match status" value="1"/>
</dbReference>